<accession>A0A6U3QXF5</accession>
<feature type="compositionally biased region" description="Low complexity" evidence="7">
    <location>
        <begin position="96"/>
        <end position="105"/>
    </location>
</feature>
<keyword evidence="3" id="KW-0809">Transit peptide</keyword>
<dbReference type="Pfam" id="PF13233">
    <property type="entry name" value="Complex1_LYR_2"/>
    <property type="match status" value="1"/>
</dbReference>
<dbReference type="GO" id="GO:0034553">
    <property type="term" value="P:mitochondrial respiratory chain complex II assembly"/>
    <property type="evidence" value="ECO:0007669"/>
    <property type="project" value="UniProtKB-UniRule"/>
</dbReference>
<organism evidence="8">
    <name type="scientific">Ditylum brightwellii</name>
    <dbReference type="NCBI Taxonomy" id="49249"/>
    <lineage>
        <taxon>Eukaryota</taxon>
        <taxon>Sar</taxon>
        <taxon>Stramenopiles</taxon>
        <taxon>Ochrophyta</taxon>
        <taxon>Bacillariophyta</taxon>
        <taxon>Mediophyceae</taxon>
        <taxon>Lithodesmiophycidae</taxon>
        <taxon>Lithodesmiales</taxon>
        <taxon>Lithodesmiaceae</taxon>
        <taxon>Ditylum</taxon>
    </lineage>
</organism>
<evidence type="ECO:0000256" key="5">
    <source>
        <dbReference type="ARBA" id="ARBA00023186"/>
    </source>
</evidence>
<dbReference type="AlphaFoldDB" id="A0A6U3QXF5"/>
<comment type="function">
    <text evidence="6">Plays an essential role in the assembly of succinate dehydrogenase (SDH), an enzyme complex (also referred to as respiratory complex II) that is a component of both the tricarboxylic acid (TCA) cycle and the mitochondrial electron transport chain, and which couples the oxidation of succinate to fumarate with the reduction of ubiquinone (coenzyme Q) to ubiquinol. Promotes maturation of the iron-sulfur protein subunit of the SDH catalytic dimer, protecting it from the deleterious effects of oxidants. May act together with SDHAF1.</text>
</comment>
<evidence type="ECO:0000313" key="8">
    <source>
        <dbReference type="EMBL" id="CAE4579732.1"/>
    </source>
</evidence>
<evidence type="ECO:0000256" key="4">
    <source>
        <dbReference type="ARBA" id="ARBA00023128"/>
    </source>
</evidence>
<dbReference type="InterPro" id="IPR008381">
    <property type="entry name" value="SDHAF3/Sdh7"/>
</dbReference>
<evidence type="ECO:0000256" key="1">
    <source>
        <dbReference type="ARBA" id="ARBA00004305"/>
    </source>
</evidence>
<dbReference type="GO" id="GO:0005759">
    <property type="term" value="C:mitochondrial matrix"/>
    <property type="evidence" value="ECO:0007669"/>
    <property type="project" value="UniProtKB-SubCell"/>
</dbReference>
<evidence type="ECO:0000256" key="3">
    <source>
        <dbReference type="ARBA" id="ARBA00022946"/>
    </source>
</evidence>
<dbReference type="GO" id="GO:0006105">
    <property type="term" value="P:succinate metabolic process"/>
    <property type="evidence" value="ECO:0007669"/>
    <property type="project" value="TreeGrafter"/>
</dbReference>
<feature type="compositionally biased region" description="Gly residues" evidence="7">
    <location>
        <begin position="86"/>
        <end position="95"/>
    </location>
</feature>
<evidence type="ECO:0000256" key="2">
    <source>
        <dbReference type="ARBA" id="ARBA00006020"/>
    </source>
</evidence>
<keyword evidence="5 6" id="KW-0143">Chaperone</keyword>
<protein>
    <recommendedName>
        <fullName evidence="6">Succinate dehydrogenase assembly factor 3</fullName>
        <shortName evidence="6">SDH assembly factor 3</shortName>
        <shortName evidence="6">SDHAF3</shortName>
    </recommendedName>
</protein>
<dbReference type="CDD" id="cd20270">
    <property type="entry name" value="Complex1_LYR_SDHAF3_LYRM10"/>
    <property type="match status" value="1"/>
</dbReference>
<feature type="region of interest" description="Disordered" evidence="7">
    <location>
        <begin position="76"/>
        <end position="108"/>
    </location>
</feature>
<dbReference type="PANTHER" id="PTHR13137:SF6">
    <property type="entry name" value="SUCCINATE DEHYDROGENASE ASSEMBLY FACTOR 3, MITOCHONDRIAL"/>
    <property type="match status" value="1"/>
</dbReference>
<comment type="subcellular location">
    <subcellularLocation>
        <location evidence="1 6">Mitochondrion matrix</location>
    </subcellularLocation>
</comment>
<name>A0A6U3QXF5_9STRA</name>
<keyword evidence="4 6" id="KW-0496">Mitochondrion</keyword>
<comment type="subunit">
    <text evidence="6">Interacts with the iron-sulfur protein subunit within the SDH catalytic dimer.</text>
</comment>
<dbReference type="PANTHER" id="PTHR13137">
    <property type="entry name" value="DC11 ACN9 HOMOLOG"/>
    <property type="match status" value="1"/>
</dbReference>
<dbReference type="GO" id="GO:0005758">
    <property type="term" value="C:mitochondrial intermembrane space"/>
    <property type="evidence" value="ECO:0007669"/>
    <property type="project" value="TreeGrafter"/>
</dbReference>
<proteinExistence type="inferred from homology"/>
<dbReference type="EMBL" id="HBNS01001207">
    <property type="protein sequence ID" value="CAE4579732.1"/>
    <property type="molecule type" value="Transcribed_RNA"/>
</dbReference>
<reference evidence="8" key="1">
    <citation type="submission" date="2021-01" db="EMBL/GenBank/DDBJ databases">
        <authorList>
            <person name="Corre E."/>
            <person name="Pelletier E."/>
            <person name="Niang G."/>
            <person name="Scheremetjew M."/>
            <person name="Finn R."/>
            <person name="Kale V."/>
            <person name="Holt S."/>
            <person name="Cochrane G."/>
            <person name="Meng A."/>
            <person name="Brown T."/>
            <person name="Cohen L."/>
        </authorList>
    </citation>
    <scope>NUCLEOTIDE SEQUENCE</scope>
    <source>
        <strain evidence="8">GSO104</strain>
    </source>
</reference>
<evidence type="ECO:0000256" key="7">
    <source>
        <dbReference type="SAM" id="MobiDB-lite"/>
    </source>
</evidence>
<sequence>MTAAKNIAALSLYRSILRAHSKHLPPEMRNLGDAYVKSEFRLHRTVNSDGQLTQFMDAWKLYLDQIQVTARAKESLNSGVLDNDRGGGTSLGGSSGESPFGFGKSLPTDIDLNDEQMSQLEKLREEAAKVGPTGLGK</sequence>
<evidence type="ECO:0000256" key="6">
    <source>
        <dbReference type="RuleBase" id="RU368039"/>
    </source>
</evidence>
<comment type="similarity">
    <text evidence="2 6">Belongs to the complex I LYR family. SDHAF3 subfamily.</text>
</comment>
<gene>
    <name evidence="8" type="ORF">DBRI00130_LOCUS960</name>
</gene>